<dbReference type="OrthoDB" id="760490at2"/>
<accession>A0A0E9M0F0</accession>
<sequence length="207" mass="23800">MKIILFTIITGISISLTSCGQVDPNKNIDEGKVEENIYTSEEIGWTIEMPKGWTVIDKEKTKEINEKGIKALEETMDAEIDYSGLKILISLEKDLFNNFQSTSEPFILEYEGEWEENNAALKEIIYTTYLNQGIKTDSSATTIEKIDGLEFQKYSFTIYSPKGEVILKQLMFSRLINGMDFGVIINYNNDKNRDELLKVFRNSKFKK</sequence>
<dbReference type="STRING" id="1236989.JCM15548_13350"/>
<evidence type="ECO:0008006" key="3">
    <source>
        <dbReference type="Google" id="ProtNLM"/>
    </source>
</evidence>
<dbReference type="Proteomes" id="UP000032900">
    <property type="component" value="Unassembled WGS sequence"/>
</dbReference>
<reference evidence="1 2" key="1">
    <citation type="journal article" date="2015" name="Microbes Environ.">
        <title>Distribution and evolution of nitrogen fixation genes in the phylum bacteroidetes.</title>
        <authorList>
            <person name="Inoue J."/>
            <person name="Oshima K."/>
            <person name="Suda W."/>
            <person name="Sakamoto M."/>
            <person name="Iino T."/>
            <person name="Noda S."/>
            <person name="Hongoh Y."/>
            <person name="Hattori M."/>
            <person name="Ohkuma M."/>
        </authorList>
    </citation>
    <scope>NUCLEOTIDE SEQUENCE [LARGE SCALE GENOMIC DNA]</scope>
    <source>
        <strain evidence="1">JCM 15548</strain>
    </source>
</reference>
<dbReference type="EMBL" id="BAZW01000036">
    <property type="protein sequence ID" value="GAO31018.1"/>
    <property type="molecule type" value="Genomic_DNA"/>
</dbReference>
<dbReference type="PROSITE" id="PS51257">
    <property type="entry name" value="PROKAR_LIPOPROTEIN"/>
    <property type="match status" value="1"/>
</dbReference>
<dbReference type="RefSeq" id="WP_062126652.1">
    <property type="nucleotide sequence ID" value="NZ_BAZW01000036.1"/>
</dbReference>
<organism evidence="1 2">
    <name type="scientific">Geofilum rubicundum JCM 15548</name>
    <dbReference type="NCBI Taxonomy" id="1236989"/>
    <lineage>
        <taxon>Bacteria</taxon>
        <taxon>Pseudomonadati</taxon>
        <taxon>Bacteroidota</taxon>
        <taxon>Bacteroidia</taxon>
        <taxon>Marinilabiliales</taxon>
        <taxon>Marinilabiliaceae</taxon>
        <taxon>Geofilum</taxon>
    </lineage>
</organism>
<evidence type="ECO:0000313" key="1">
    <source>
        <dbReference type="EMBL" id="GAO31018.1"/>
    </source>
</evidence>
<gene>
    <name evidence="1" type="ORF">JCM15548_13350</name>
</gene>
<proteinExistence type="predicted"/>
<protein>
    <recommendedName>
        <fullName evidence="3">Lipoprotein</fullName>
    </recommendedName>
</protein>
<comment type="caution">
    <text evidence="1">The sequence shown here is derived from an EMBL/GenBank/DDBJ whole genome shotgun (WGS) entry which is preliminary data.</text>
</comment>
<evidence type="ECO:0000313" key="2">
    <source>
        <dbReference type="Proteomes" id="UP000032900"/>
    </source>
</evidence>
<name>A0A0E9M0F0_9BACT</name>
<dbReference type="AlphaFoldDB" id="A0A0E9M0F0"/>
<keyword evidence="2" id="KW-1185">Reference proteome</keyword>